<protein>
    <submittedName>
        <fullName evidence="1">Uncharacterized protein</fullName>
    </submittedName>
</protein>
<proteinExistence type="predicted"/>
<comment type="caution">
    <text evidence="1">The sequence shown here is derived from an EMBL/GenBank/DDBJ whole genome shotgun (WGS) entry which is preliminary data.</text>
</comment>
<dbReference type="Proteomes" id="UP000193498">
    <property type="component" value="Unassembled WGS sequence"/>
</dbReference>
<dbReference type="AlphaFoldDB" id="A0A1Y1Z847"/>
<keyword evidence="2" id="KW-1185">Reference proteome</keyword>
<dbReference type="OrthoDB" id="48036at2759"/>
<dbReference type="PANTHER" id="PTHR28532:SF1">
    <property type="entry name" value="ORAL CANCER OVEREXPRESSED 1"/>
    <property type="match status" value="1"/>
</dbReference>
<dbReference type="InParanoid" id="A0A1Y1Z847"/>
<sequence>FTEHGREDGLRAGKEAGIVEGRVLGCFNGYAIAQEVGYYKGCTTMWLKLAEAYPNLNLKKALRQLNSLLSMVESFPLENVLELELIELLEKIRGKFKVVTTVLGCSQFQKFNPEEKSKLSY</sequence>
<name>A0A1Y1Z847_9FUNG</name>
<evidence type="ECO:0000313" key="2">
    <source>
        <dbReference type="Proteomes" id="UP000193498"/>
    </source>
</evidence>
<dbReference type="PANTHER" id="PTHR28532">
    <property type="entry name" value="GEO13458P1"/>
    <property type="match status" value="1"/>
</dbReference>
<accession>A0A1Y1Z847</accession>
<dbReference type="InterPro" id="IPR052436">
    <property type="entry name" value="LTO1_adapter"/>
</dbReference>
<feature type="non-terminal residue" evidence="1">
    <location>
        <position position="1"/>
    </location>
</feature>
<dbReference type="EMBL" id="MCFE01000016">
    <property type="protein sequence ID" value="ORY06438.1"/>
    <property type="molecule type" value="Genomic_DNA"/>
</dbReference>
<reference evidence="1 2" key="1">
    <citation type="submission" date="2016-07" db="EMBL/GenBank/DDBJ databases">
        <title>Pervasive Adenine N6-methylation of Active Genes in Fungi.</title>
        <authorList>
            <consortium name="DOE Joint Genome Institute"/>
            <person name="Mondo S.J."/>
            <person name="Dannebaum R.O."/>
            <person name="Kuo R.C."/>
            <person name="Labutti K."/>
            <person name="Haridas S."/>
            <person name="Kuo A."/>
            <person name="Salamov A."/>
            <person name="Ahrendt S.R."/>
            <person name="Lipzen A."/>
            <person name="Sullivan W."/>
            <person name="Andreopoulos W.B."/>
            <person name="Clum A."/>
            <person name="Lindquist E."/>
            <person name="Daum C."/>
            <person name="Ramamoorthy G.K."/>
            <person name="Gryganskyi A."/>
            <person name="Culley D."/>
            <person name="Magnuson J.K."/>
            <person name="James T.Y."/>
            <person name="O'Malley M.A."/>
            <person name="Stajich J.E."/>
            <person name="Spatafora J.W."/>
            <person name="Visel A."/>
            <person name="Grigoriev I.V."/>
        </authorList>
    </citation>
    <scope>NUCLEOTIDE SEQUENCE [LARGE SCALE GENOMIC DNA]</scope>
    <source>
        <strain evidence="1 2">CBS 931.73</strain>
    </source>
</reference>
<organism evidence="1 2">
    <name type="scientific">Basidiobolus meristosporus CBS 931.73</name>
    <dbReference type="NCBI Taxonomy" id="1314790"/>
    <lineage>
        <taxon>Eukaryota</taxon>
        <taxon>Fungi</taxon>
        <taxon>Fungi incertae sedis</taxon>
        <taxon>Zoopagomycota</taxon>
        <taxon>Entomophthoromycotina</taxon>
        <taxon>Basidiobolomycetes</taxon>
        <taxon>Basidiobolales</taxon>
        <taxon>Basidiobolaceae</taxon>
        <taxon>Basidiobolus</taxon>
    </lineage>
</organism>
<gene>
    <name evidence="1" type="ORF">K493DRAFT_203292</name>
</gene>
<evidence type="ECO:0000313" key="1">
    <source>
        <dbReference type="EMBL" id="ORY06438.1"/>
    </source>
</evidence>
<dbReference type="STRING" id="1314790.A0A1Y1Z847"/>